<reference evidence="2 3" key="1">
    <citation type="submission" date="2017-06" db="EMBL/GenBank/DDBJ databases">
        <title>Description of Rhodopirellula bahusiensis sp. nov.</title>
        <authorList>
            <person name="Kizina J."/>
            <person name="Harder J."/>
        </authorList>
    </citation>
    <scope>NUCLEOTIDE SEQUENCE [LARGE SCALE GENOMIC DNA]</scope>
    <source>
        <strain evidence="2 3">SWK21</strain>
    </source>
</reference>
<organism evidence="2 3">
    <name type="scientific">Rhodopirellula bahusiensis</name>
    <dbReference type="NCBI Taxonomy" id="2014065"/>
    <lineage>
        <taxon>Bacteria</taxon>
        <taxon>Pseudomonadati</taxon>
        <taxon>Planctomycetota</taxon>
        <taxon>Planctomycetia</taxon>
        <taxon>Pirellulales</taxon>
        <taxon>Pirellulaceae</taxon>
        <taxon>Rhodopirellula</taxon>
    </lineage>
</organism>
<comment type="caution">
    <text evidence="2">The sequence shown here is derived from an EMBL/GenBank/DDBJ whole genome shotgun (WGS) entry which is preliminary data.</text>
</comment>
<proteinExistence type="predicted"/>
<evidence type="ECO:0000313" key="2">
    <source>
        <dbReference type="EMBL" id="PHQ32766.1"/>
    </source>
</evidence>
<feature type="region of interest" description="Disordered" evidence="1">
    <location>
        <begin position="1"/>
        <end position="25"/>
    </location>
</feature>
<keyword evidence="3" id="KW-1185">Reference proteome</keyword>
<gene>
    <name evidence="2" type="ORF">CEE69_23535</name>
</gene>
<dbReference type="Proteomes" id="UP000225740">
    <property type="component" value="Unassembled WGS sequence"/>
</dbReference>
<protein>
    <submittedName>
        <fullName evidence="2">Uncharacterized protein</fullName>
    </submittedName>
</protein>
<name>A0A2G1W169_9BACT</name>
<evidence type="ECO:0000256" key="1">
    <source>
        <dbReference type="SAM" id="MobiDB-lite"/>
    </source>
</evidence>
<dbReference type="EMBL" id="NIZW01000022">
    <property type="protein sequence ID" value="PHQ32766.1"/>
    <property type="molecule type" value="Genomic_DNA"/>
</dbReference>
<dbReference type="AlphaFoldDB" id="A0A2G1W169"/>
<evidence type="ECO:0000313" key="3">
    <source>
        <dbReference type="Proteomes" id="UP000225740"/>
    </source>
</evidence>
<accession>A0A2G1W169</accession>
<sequence>MSPCPTCDKPTHHKSAGVDSKQTEPDGRVYQAMDCAICGTSTKVYFTEGTNEFQENLDTPNDSDA</sequence>